<dbReference type="EMBL" id="FZNS01000011">
    <property type="protein sequence ID" value="SNR92922.1"/>
    <property type="molecule type" value="Genomic_DNA"/>
</dbReference>
<dbReference type="Gene3D" id="1.10.150.130">
    <property type="match status" value="1"/>
</dbReference>
<sequence length="477" mass="54797">MYLQSTNSVSITVLYHYPIAMTAYKLKMSLRFWRRANREDAVGCAPISLRLTLNGRAEITTNVDVPAAYWGGHKIRVQLPAAKKDRRAGMNADWVDEMNRRLQRIYDELDEKREQYRKKGRPYTAKQVAEDWRGGGSAESKPLRLVELFDQFEQAMQRAALKKSPSTLRSYATRLSNLKLFLQKGLRQPDLLASDVTMQTGLKLEQWSQDHGHNDWTMRKQVNMLQMVLAYAAKHDLLPSNVLYGFRYESAAEATVPVSLPREDVRKLETAVFTDLYLREVADMWLFMYYTGLSYVDYIRYATEPSTFTYRTLVDGNPQDWIRMVRQKMIRRKPEGFSVPILKDASRLLERRRYVLPRLDNAYTNRKLKEISTALELSLPLTCKIARASFSQHHRDQGVSGETVAAMMGDTETVMNRHYSKIREQRIAKELGIMYVSRTEDTPPMRATGTDGPGWLPPTPDDWRGAGPAATGDAAFN</sequence>
<organism evidence="5 6">
    <name type="scientific">Hymenobacter mucosus</name>
    <dbReference type="NCBI Taxonomy" id="1411120"/>
    <lineage>
        <taxon>Bacteria</taxon>
        <taxon>Pseudomonadati</taxon>
        <taxon>Bacteroidota</taxon>
        <taxon>Cytophagia</taxon>
        <taxon>Cytophagales</taxon>
        <taxon>Hymenobacteraceae</taxon>
        <taxon>Hymenobacter</taxon>
    </lineage>
</organism>
<dbReference type="GO" id="GO:0006310">
    <property type="term" value="P:DNA recombination"/>
    <property type="evidence" value="ECO:0007669"/>
    <property type="project" value="UniProtKB-KW"/>
</dbReference>
<dbReference type="Gene3D" id="1.10.443.10">
    <property type="entry name" value="Intergrase catalytic core"/>
    <property type="match status" value="1"/>
</dbReference>
<dbReference type="GO" id="GO:0003677">
    <property type="term" value="F:DNA binding"/>
    <property type="evidence" value="ECO:0007669"/>
    <property type="project" value="UniProtKB-KW"/>
</dbReference>
<reference evidence="6" key="1">
    <citation type="submission" date="2017-06" db="EMBL/GenBank/DDBJ databases">
        <authorList>
            <person name="Varghese N."/>
            <person name="Submissions S."/>
        </authorList>
    </citation>
    <scope>NUCLEOTIDE SEQUENCE [LARGE SCALE GENOMIC DNA]</scope>
    <source>
        <strain evidence="6">DSM 28041</strain>
    </source>
</reference>
<evidence type="ECO:0000259" key="4">
    <source>
        <dbReference type="Pfam" id="PF13102"/>
    </source>
</evidence>
<protein>
    <submittedName>
        <fullName evidence="5">Phage integrase SAM-like domain-containing protein</fullName>
    </submittedName>
</protein>
<keyword evidence="6" id="KW-1185">Reference proteome</keyword>
<proteinExistence type="predicted"/>
<dbReference type="GO" id="GO:0015074">
    <property type="term" value="P:DNA integration"/>
    <property type="evidence" value="ECO:0007669"/>
    <property type="project" value="InterPro"/>
</dbReference>
<evidence type="ECO:0000256" key="1">
    <source>
        <dbReference type="ARBA" id="ARBA00023125"/>
    </source>
</evidence>
<dbReference type="InterPro" id="IPR011010">
    <property type="entry name" value="DNA_brk_join_enz"/>
</dbReference>
<dbReference type="InterPro" id="IPR025269">
    <property type="entry name" value="SAM-like_dom"/>
</dbReference>
<keyword evidence="1" id="KW-0238">DNA-binding</keyword>
<feature type="region of interest" description="Disordered" evidence="3">
    <location>
        <begin position="441"/>
        <end position="477"/>
    </location>
</feature>
<evidence type="ECO:0000256" key="2">
    <source>
        <dbReference type="ARBA" id="ARBA00023172"/>
    </source>
</evidence>
<keyword evidence="2" id="KW-0233">DNA recombination</keyword>
<feature type="domain" description="Phage integrase SAM-like" evidence="4">
    <location>
        <begin position="148"/>
        <end position="242"/>
    </location>
</feature>
<dbReference type="InterPro" id="IPR010998">
    <property type="entry name" value="Integrase_recombinase_N"/>
</dbReference>
<dbReference type="Pfam" id="PF13102">
    <property type="entry name" value="Phage_int_SAM_5"/>
    <property type="match status" value="1"/>
</dbReference>
<evidence type="ECO:0000313" key="6">
    <source>
        <dbReference type="Proteomes" id="UP000198310"/>
    </source>
</evidence>
<evidence type="ECO:0000313" key="5">
    <source>
        <dbReference type="EMBL" id="SNR92922.1"/>
    </source>
</evidence>
<evidence type="ECO:0000256" key="3">
    <source>
        <dbReference type="SAM" id="MobiDB-lite"/>
    </source>
</evidence>
<gene>
    <name evidence="5" type="ORF">SAMN06269173_111129</name>
</gene>
<name>A0A239AC07_9BACT</name>
<dbReference type="Proteomes" id="UP000198310">
    <property type="component" value="Unassembled WGS sequence"/>
</dbReference>
<dbReference type="SUPFAM" id="SSF56349">
    <property type="entry name" value="DNA breaking-rejoining enzymes"/>
    <property type="match status" value="1"/>
</dbReference>
<accession>A0A239AC07</accession>
<dbReference type="InterPro" id="IPR013762">
    <property type="entry name" value="Integrase-like_cat_sf"/>
</dbReference>
<dbReference type="AlphaFoldDB" id="A0A239AC07"/>